<reference evidence="1 2" key="1">
    <citation type="submission" date="2018-11" db="EMBL/GenBank/DDBJ databases">
        <title>Genomic analyses of the natural microbiome of Caenorhabditis elegans.</title>
        <authorList>
            <person name="Samuel B."/>
        </authorList>
    </citation>
    <scope>NUCLEOTIDE SEQUENCE [LARGE SCALE GENOMIC DNA]</scope>
    <source>
        <strain evidence="1 2">BIGb0473</strain>
    </source>
</reference>
<evidence type="ECO:0000313" key="2">
    <source>
        <dbReference type="Proteomes" id="UP000269115"/>
    </source>
</evidence>
<name>A0A9X8EJL6_PSEPU</name>
<comment type="caution">
    <text evidence="1">The sequence shown here is derived from an EMBL/GenBank/DDBJ whole genome shotgun (WGS) entry which is preliminary data.</text>
</comment>
<proteinExistence type="predicted"/>
<accession>A0A9X8EJL6</accession>
<dbReference type="Proteomes" id="UP000269115">
    <property type="component" value="Unassembled WGS sequence"/>
</dbReference>
<gene>
    <name evidence="1" type="ORF">EDF85_4008</name>
</gene>
<dbReference type="RefSeq" id="WP_123753358.1">
    <property type="nucleotide sequence ID" value="NZ_RJUR01000015.1"/>
</dbReference>
<dbReference type="EMBL" id="RJUR01000015">
    <property type="protein sequence ID" value="ROQ48271.1"/>
    <property type="molecule type" value="Genomic_DNA"/>
</dbReference>
<sequence>MHRAAKGSELPPPALLHIAPHGIGVHTASHLQASIQTAPTLQAGDLLELFWGNRYVAAHLLRAGEPGTSIALAVPRQMLYPGLNTLHYRLLQPGQHPRRSAPLQVAVKLNCPGGYVTTPENPHLTPLRLPGRLLRQGLDLSRCGQGVPFNIAPYRHMAEGDAITLRWADLRIDLAPLPGDGIGGPIQGLIPPQVLLEAGNDEHLDASYCILDKVGNCSQWAPAVRLRVFGQGPRRHFYAYS</sequence>
<dbReference type="AlphaFoldDB" id="A0A9X8EJL6"/>
<evidence type="ECO:0000313" key="1">
    <source>
        <dbReference type="EMBL" id="ROQ48271.1"/>
    </source>
</evidence>
<protein>
    <submittedName>
        <fullName evidence="1">Uncharacterized protein</fullName>
    </submittedName>
</protein>
<organism evidence="1 2">
    <name type="scientific">Pseudomonas putida</name>
    <name type="common">Arthrobacter siderocapsulatus</name>
    <dbReference type="NCBI Taxonomy" id="303"/>
    <lineage>
        <taxon>Bacteria</taxon>
        <taxon>Pseudomonadati</taxon>
        <taxon>Pseudomonadota</taxon>
        <taxon>Gammaproteobacteria</taxon>
        <taxon>Pseudomonadales</taxon>
        <taxon>Pseudomonadaceae</taxon>
        <taxon>Pseudomonas</taxon>
    </lineage>
</organism>